<comment type="caution">
    <text evidence="2">The sequence shown here is derived from an EMBL/GenBank/DDBJ whole genome shotgun (WGS) entry which is preliminary data.</text>
</comment>
<dbReference type="RefSeq" id="WP_160590730.1">
    <property type="nucleotide sequence ID" value="NZ_BAAAFP010000001.1"/>
</dbReference>
<reference evidence="2 3" key="1">
    <citation type="submission" date="2019-12" db="EMBL/GenBank/DDBJ databases">
        <title>Genomic-based taxomic classification of the family Erythrobacteraceae.</title>
        <authorList>
            <person name="Xu L."/>
        </authorList>
    </citation>
    <scope>NUCLEOTIDE SEQUENCE [LARGE SCALE GENOMIC DNA]</scope>
    <source>
        <strain evidence="2 3">JCM 16339</strain>
    </source>
</reference>
<dbReference type="Proteomes" id="UP000435243">
    <property type="component" value="Unassembled WGS sequence"/>
</dbReference>
<dbReference type="GO" id="GO:0008195">
    <property type="term" value="F:phosphatidate phosphatase activity"/>
    <property type="evidence" value="ECO:0007669"/>
    <property type="project" value="InterPro"/>
</dbReference>
<keyword evidence="3" id="KW-1185">Reference proteome</keyword>
<dbReference type="PANTHER" id="PTHR28208:SF3">
    <property type="entry name" value="PHOSPHATIDATE PHOSPHATASE APP1"/>
    <property type="match status" value="1"/>
</dbReference>
<protein>
    <submittedName>
        <fullName evidence="2">DUF2183 domain-containing protein</fullName>
    </submittedName>
</protein>
<dbReference type="InterPro" id="IPR019236">
    <property type="entry name" value="APP1_cat"/>
</dbReference>
<evidence type="ECO:0000259" key="1">
    <source>
        <dbReference type="Pfam" id="PF09949"/>
    </source>
</evidence>
<dbReference type="AlphaFoldDB" id="A0A844ZJ86"/>
<dbReference type="EMBL" id="WTYY01000003">
    <property type="protein sequence ID" value="MXO88531.1"/>
    <property type="molecule type" value="Genomic_DNA"/>
</dbReference>
<dbReference type="PANTHER" id="PTHR28208">
    <property type="entry name" value="PHOSPHATIDATE PHOSPHATASE APP1"/>
    <property type="match status" value="1"/>
</dbReference>
<feature type="domain" description="Phosphatidate phosphatase APP1 catalytic" evidence="1">
    <location>
        <begin position="144"/>
        <end position="314"/>
    </location>
</feature>
<name>A0A844ZJ86_9SPHN</name>
<accession>A0A844ZJ86</accession>
<dbReference type="Pfam" id="PF09949">
    <property type="entry name" value="APP1_cat"/>
    <property type="match status" value="1"/>
</dbReference>
<dbReference type="InterPro" id="IPR052935">
    <property type="entry name" value="Mg2+_PAP"/>
</dbReference>
<gene>
    <name evidence="2" type="ORF">GRI32_07235</name>
</gene>
<dbReference type="OrthoDB" id="9789875at2"/>
<organism evidence="2 3">
    <name type="scientific">Alteraurantiacibacter aestuarii</name>
    <dbReference type="NCBI Taxonomy" id="650004"/>
    <lineage>
        <taxon>Bacteria</taxon>
        <taxon>Pseudomonadati</taxon>
        <taxon>Pseudomonadota</taxon>
        <taxon>Alphaproteobacteria</taxon>
        <taxon>Sphingomonadales</taxon>
        <taxon>Erythrobacteraceae</taxon>
        <taxon>Alteraurantiacibacter</taxon>
    </lineage>
</organism>
<evidence type="ECO:0000313" key="3">
    <source>
        <dbReference type="Proteomes" id="UP000435243"/>
    </source>
</evidence>
<sequence length="380" mass="41464">MALFSATPKSSPVRIQPYFGYRSHARLVLKARALRSGQLRSGDHDYSGGGRWLAVRTMLAQFASREVAGVRVTLALQRPDGDLLHHSAHSDAEGFVHFDLALDPHWDLPDHPAWEMVRLSWPDDDGEQSLAGHVLAPGRLSDLAVISDIDDTIIETGITGGIRPLLRNWQRLLAQWPQDRIAVPGTDVFFSALGGGIPETPHGEPDAIRLAASHRPFFYVSSSPWNLFSYLVAFKRAKRLPLGPLMLRDWAMDRATLGGAGHGAHKSASIGHIVEMYPQLRFALIGDDTQGDLPAFADVVDRHPGRIAAIFLRRIATDDLSEAERAAQQMIEQAGVPLWMGPSYDAGLAFLRQAGLDHNIEASRIVAAVGEAAADARPGD</sequence>
<proteinExistence type="predicted"/>
<evidence type="ECO:0000313" key="2">
    <source>
        <dbReference type="EMBL" id="MXO88531.1"/>
    </source>
</evidence>